<dbReference type="InterPro" id="IPR017896">
    <property type="entry name" value="4Fe4S_Fe-S-bd"/>
</dbReference>
<keyword evidence="2" id="KW-0408">Iron</keyword>
<reference evidence="5" key="1">
    <citation type="journal article" date="2020" name="Biotechnol. Biofuels">
        <title>New insights from the biogas microbiome by comprehensive genome-resolved metagenomics of nearly 1600 species originating from multiple anaerobic digesters.</title>
        <authorList>
            <person name="Campanaro S."/>
            <person name="Treu L."/>
            <person name="Rodriguez-R L.M."/>
            <person name="Kovalovszki A."/>
            <person name="Ziels R.M."/>
            <person name="Maus I."/>
            <person name="Zhu X."/>
            <person name="Kougias P.G."/>
            <person name="Basile A."/>
            <person name="Luo G."/>
            <person name="Schluter A."/>
            <person name="Konstantinidis K.T."/>
            <person name="Angelidaki I."/>
        </authorList>
    </citation>
    <scope>NUCLEOTIDE SEQUENCE</scope>
    <source>
        <strain evidence="5">AS06rmzACSIP_7</strain>
    </source>
</reference>
<dbReference type="Pfam" id="PF13187">
    <property type="entry name" value="Fer4_9"/>
    <property type="match status" value="1"/>
</dbReference>
<dbReference type="PROSITE" id="PS51379">
    <property type="entry name" value="4FE4S_FER_2"/>
    <property type="match status" value="2"/>
</dbReference>
<feature type="domain" description="4Fe-4S ferredoxin-type" evidence="4">
    <location>
        <begin position="248"/>
        <end position="278"/>
    </location>
</feature>
<proteinExistence type="predicted"/>
<evidence type="ECO:0000256" key="1">
    <source>
        <dbReference type="ARBA" id="ARBA00022723"/>
    </source>
</evidence>
<sequence length="317" mass="35982">MDREKLKNVISEVLKDVDVVIGYKEGFDKLHATPCFITKPEQIDQIILNPLCVQNLASYLPSLKKKVGVVVKGCDSRTIVQYMQEGLINRENVVVIGIPCTGIVSVKKVLSKINHQPIVDVIFGDGSTVIVKTQAGEEKLSISDVSPDKCRTCLYPTPVIHDHLAGDPVRSDKKPEDVYKDVEDLSAMSLEERRAYWEKEFDRCIRCYACRNACPMCICQDSCIAESREPHWISQKSNLTEKFMFHMIHALHLAGRCVECGECERACPMGIPVNMLKKKINHDMKELFDYQPGVNPEDKPPMFTFNVEEKKIEEHKL</sequence>
<dbReference type="Proteomes" id="UP000777265">
    <property type="component" value="Unassembled WGS sequence"/>
</dbReference>
<dbReference type="EMBL" id="JAAYEE010000282">
    <property type="protein sequence ID" value="NLW36676.1"/>
    <property type="molecule type" value="Genomic_DNA"/>
</dbReference>
<evidence type="ECO:0000259" key="4">
    <source>
        <dbReference type="PROSITE" id="PS51379"/>
    </source>
</evidence>
<gene>
    <name evidence="5" type="ORF">GXY80_14545</name>
</gene>
<dbReference type="GO" id="GO:0046872">
    <property type="term" value="F:metal ion binding"/>
    <property type="evidence" value="ECO:0007669"/>
    <property type="project" value="UniProtKB-KW"/>
</dbReference>
<dbReference type="Pfam" id="PF04432">
    <property type="entry name" value="FrhB_FdhB_C"/>
    <property type="match status" value="1"/>
</dbReference>
<reference evidence="5" key="2">
    <citation type="submission" date="2020-01" db="EMBL/GenBank/DDBJ databases">
        <authorList>
            <person name="Campanaro S."/>
        </authorList>
    </citation>
    <scope>NUCLEOTIDE SEQUENCE</scope>
    <source>
        <strain evidence="5">AS06rmzACSIP_7</strain>
    </source>
</reference>
<dbReference type="SUPFAM" id="SSF46548">
    <property type="entry name" value="alpha-helical ferredoxin"/>
    <property type="match status" value="1"/>
</dbReference>
<dbReference type="PROSITE" id="PS00198">
    <property type="entry name" value="4FE4S_FER_1"/>
    <property type="match status" value="2"/>
</dbReference>
<organism evidence="5 6">
    <name type="scientific">Syntrophorhabdus aromaticivorans</name>
    <dbReference type="NCBI Taxonomy" id="328301"/>
    <lineage>
        <taxon>Bacteria</taxon>
        <taxon>Pseudomonadati</taxon>
        <taxon>Thermodesulfobacteriota</taxon>
        <taxon>Syntrophorhabdia</taxon>
        <taxon>Syntrophorhabdales</taxon>
        <taxon>Syntrophorhabdaceae</taxon>
        <taxon>Syntrophorhabdus</taxon>
    </lineage>
</organism>
<dbReference type="AlphaFoldDB" id="A0A971S285"/>
<dbReference type="GO" id="GO:0051536">
    <property type="term" value="F:iron-sulfur cluster binding"/>
    <property type="evidence" value="ECO:0007669"/>
    <property type="project" value="UniProtKB-KW"/>
</dbReference>
<protein>
    <submittedName>
        <fullName evidence="5">4Fe-4S ferredoxin</fullName>
    </submittedName>
</protein>
<name>A0A971S285_9BACT</name>
<dbReference type="InterPro" id="IPR017900">
    <property type="entry name" value="4Fe4S_Fe_S_CS"/>
</dbReference>
<evidence type="ECO:0000256" key="3">
    <source>
        <dbReference type="ARBA" id="ARBA00023014"/>
    </source>
</evidence>
<keyword evidence="1" id="KW-0479">Metal-binding</keyword>
<dbReference type="Gene3D" id="1.10.1060.10">
    <property type="entry name" value="Alpha-helical ferredoxin"/>
    <property type="match status" value="1"/>
</dbReference>
<evidence type="ECO:0000313" key="6">
    <source>
        <dbReference type="Proteomes" id="UP000777265"/>
    </source>
</evidence>
<dbReference type="InterPro" id="IPR009051">
    <property type="entry name" value="Helical_ferredxn"/>
</dbReference>
<comment type="caution">
    <text evidence="5">The sequence shown here is derived from an EMBL/GenBank/DDBJ whole genome shotgun (WGS) entry which is preliminary data.</text>
</comment>
<accession>A0A971S285</accession>
<evidence type="ECO:0000256" key="2">
    <source>
        <dbReference type="ARBA" id="ARBA00023004"/>
    </source>
</evidence>
<keyword evidence="3" id="KW-0411">Iron-sulfur</keyword>
<feature type="domain" description="4Fe-4S ferredoxin-type" evidence="4">
    <location>
        <begin position="193"/>
        <end position="215"/>
    </location>
</feature>
<dbReference type="InterPro" id="IPR007525">
    <property type="entry name" value="FrhB_FdhB_C"/>
</dbReference>
<evidence type="ECO:0000313" key="5">
    <source>
        <dbReference type="EMBL" id="NLW36676.1"/>
    </source>
</evidence>